<dbReference type="AlphaFoldDB" id="E8N459"/>
<proteinExistence type="predicted"/>
<accession>E8N459</accession>
<gene>
    <name evidence="1" type="ordered locus">ANT_11890</name>
</gene>
<evidence type="ECO:0000313" key="1">
    <source>
        <dbReference type="EMBL" id="BAJ63223.1"/>
    </source>
</evidence>
<protein>
    <submittedName>
        <fullName evidence="1">Uncharacterized protein</fullName>
    </submittedName>
</protein>
<dbReference type="Proteomes" id="UP000008922">
    <property type="component" value="Chromosome"/>
</dbReference>
<dbReference type="HOGENOM" id="CLU_1253792_0_0_0"/>
<dbReference type="InParanoid" id="E8N459"/>
<reference evidence="1 2" key="1">
    <citation type="submission" date="2010-12" db="EMBL/GenBank/DDBJ databases">
        <title>Whole genome sequence of Anaerolinea thermophila UNI-1.</title>
        <authorList>
            <person name="Narita-Yamada S."/>
            <person name="Kishi E."/>
            <person name="Watanabe Y."/>
            <person name="Takasaki K."/>
            <person name="Ankai A."/>
            <person name="Oguchi A."/>
            <person name="Fukui S."/>
            <person name="Takahashi M."/>
            <person name="Yashiro I."/>
            <person name="Hosoyama A."/>
            <person name="Sekiguchi Y."/>
            <person name="Hanada S."/>
            <person name="Fujita N."/>
        </authorList>
    </citation>
    <scope>NUCLEOTIDE SEQUENCE [LARGE SCALE GENOMIC DNA]</scope>
    <source>
        <strain evidence="2">DSM 14523 / JCM 11388 / NBRC 100420 / UNI-1</strain>
    </source>
</reference>
<name>E8N459_ANATU</name>
<dbReference type="OrthoDB" id="9890321at2"/>
<sequence>MRKTLLTVGIILLLAFAGVVVVTRWLLPGVSQKVAEPLATNPPAPPLREAGNLQQMKESLFDPALDVTMRENLTEKIELAQKVQQAVQESAASPAPKDPPALPQYSMSTVMGEWQSASGIYEGSDGLVRPEDATIANYWQGVVAGKGMAVLAGADAADPSQSLLIILTTELPDGASTYQRILLKEKAGKIRILQADFPRLVLQSAEGQQWIFNVETLSFE</sequence>
<dbReference type="EMBL" id="AP012029">
    <property type="protein sequence ID" value="BAJ63223.1"/>
    <property type="molecule type" value="Genomic_DNA"/>
</dbReference>
<dbReference type="STRING" id="926569.ANT_11890"/>
<keyword evidence="2" id="KW-1185">Reference proteome</keyword>
<dbReference type="RefSeq" id="WP_013559611.1">
    <property type="nucleotide sequence ID" value="NC_014960.1"/>
</dbReference>
<dbReference type="KEGG" id="atm:ANT_11890"/>
<organism evidence="1 2">
    <name type="scientific">Anaerolinea thermophila (strain DSM 14523 / JCM 11388 / NBRC 100420 / UNI-1)</name>
    <dbReference type="NCBI Taxonomy" id="926569"/>
    <lineage>
        <taxon>Bacteria</taxon>
        <taxon>Bacillati</taxon>
        <taxon>Chloroflexota</taxon>
        <taxon>Anaerolineae</taxon>
        <taxon>Anaerolineales</taxon>
        <taxon>Anaerolineaceae</taxon>
        <taxon>Anaerolinea</taxon>
    </lineage>
</organism>
<evidence type="ECO:0000313" key="2">
    <source>
        <dbReference type="Proteomes" id="UP000008922"/>
    </source>
</evidence>